<dbReference type="Gene3D" id="1.10.10.60">
    <property type="entry name" value="Homeodomain-like"/>
    <property type="match status" value="2"/>
</dbReference>
<dbReference type="OrthoDB" id="342399at2"/>
<evidence type="ECO:0000256" key="8">
    <source>
        <dbReference type="PROSITE-ProRule" id="PRU00169"/>
    </source>
</evidence>
<dbReference type="EMBL" id="FOGF01000013">
    <property type="protein sequence ID" value="SEQ96956.1"/>
    <property type="molecule type" value="Genomic_DNA"/>
</dbReference>
<dbReference type="SUPFAM" id="SSF52172">
    <property type="entry name" value="CheY-like"/>
    <property type="match status" value="1"/>
</dbReference>
<evidence type="ECO:0000313" key="11">
    <source>
        <dbReference type="EMBL" id="SEQ96956.1"/>
    </source>
</evidence>
<keyword evidence="6" id="KW-0238">DNA-binding</keyword>
<keyword evidence="4" id="KW-0902">Two-component regulatory system</keyword>
<dbReference type="PROSITE" id="PS01124">
    <property type="entry name" value="HTH_ARAC_FAMILY_2"/>
    <property type="match status" value="1"/>
</dbReference>
<keyword evidence="12" id="KW-1185">Reference proteome</keyword>
<evidence type="ECO:0000256" key="3">
    <source>
        <dbReference type="ARBA" id="ARBA00022553"/>
    </source>
</evidence>
<name>A0A1H9KCM6_9LACT</name>
<accession>A0A1H9KCM6</accession>
<dbReference type="GO" id="GO:0005737">
    <property type="term" value="C:cytoplasm"/>
    <property type="evidence" value="ECO:0007669"/>
    <property type="project" value="UniProtKB-SubCell"/>
</dbReference>
<proteinExistence type="predicted"/>
<dbReference type="InterPro" id="IPR011006">
    <property type="entry name" value="CheY-like_superfamily"/>
</dbReference>
<feature type="modified residue" description="4-aspartylphosphate" evidence="8">
    <location>
        <position position="56"/>
    </location>
</feature>
<dbReference type="Pfam" id="PF00072">
    <property type="entry name" value="Response_reg"/>
    <property type="match status" value="1"/>
</dbReference>
<gene>
    <name evidence="11" type="ORF">SAMN05421767_1134</name>
</gene>
<evidence type="ECO:0000256" key="2">
    <source>
        <dbReference type="ARBA" id="ARBA00022490"/>
    </source>
</evidence>
<protein>
    <submittedName>
        <fullName evidence="11">Two component transcriptional regulator, AraC family</fullName>
    </submittedName>
</protein>
<dbReference type="InterPro" id="IPR009057">
    <property type="entry name" value="Homeodomain-like_sf"/>
</dbReference>
<dbReference type="SMART" id="SM00342">
    <property type="entry name" value="HTH_ARAC"/>
    <property type="match status" value="1"/>
</dbReference>
<dbReference type="InterPro" id="IPR001789">
    <property type="entry name" value="Sig_transdc_resp-reg_receiver"/>
</dbReference>
<dbReference type="PANTHER" id="PTHR42713">
    <property type="entry name" value="HISTIDINE KINASE-RELATED"/>
    <property type="match status" value="1"/>
</dbReference>
<dbReference type="Proteomes" id="UP000198556">
    <property type="component" value="Unassembled WGS sequence"/>
</dbReference>
<evidence type="ECO:0000259" key="9">
    <source>
        <dbReference type="PROSITE" id="PS01124"/>
    </source>
</evidence>
<dbReference type="RefSeq" id="WP_089746461.1">
    <property type="nucleotide sequence ID" value="NZ_FOGF01000013.1"/>
</dbReference>
<keyword evidence="2" id="KW-0963">Cytoplasm</keyword>
<comment type="subcellular location">
    <subcellularLocation>
        <location evidence="1">Cytoplasm</location>
    </subcellularLocation>
</comment>
<evidence type="ECO:0000256" key="4">
    <source>
        <dbReference type="ARBA" id="ARBA00023012"/>
    </source>
</evidence>
<evidence type="ECO:0000313" key="12">
    <source>
        <dbReference type="Proteomes" id="UP000198556"/>
    </source>
</evidence>
<dbReference type="InterPro" id="IPR020449">
    <property type="entry name" value="Tscrpt_reg_AraC-type_HTH"/>
</dbReference>
<dbReference type="PROSITE" id="PS00041">
    <property type="entry name" value="HTH_ARAC_FAMILY_1"/>
    <property type="match status" value="1"/>
</dbReference>
<organism evidence="11 12">
    <name type="scientific">Granulicatella balaenopterae</name>
    <dbReference type="NCBI Taxonomy" id="137733"/>
    <lineage>
        <taxon>Bacteria</taxon>
        <taxon>Bacillati</taxon>
        <taxon>Bacillota</taxon>
        <taxon>Bacilli</taxon>
        <taxon>Lactobacillales</taxon>
        <taxon>Carnobacteriaceae</taxon>
        <taxon>Granulicatella</taxon>
    </lineage>
</organism>
<evidence type="ECO:0000256" key="5">
    <source>
        <dbReference type="ARBA" id="ARBA00023015"/>
    </source>
</evidence>
<evidence type="ECO:0000259" key="10">
    <source>
        <dbReference type="PROSITE" id="PS50110"/>
    </source>
</evidence>
<dbReference type="PANTHER" id="PTHR42713:SF3">
    <property type="entry name" value="TRANSCRIPTIONAL REGULATORY PROTEIN HPTR"/>
    <property type="match status" value="1"/>
</dbReference>
<dbReference type="PROSITE" id="PS50110">
    <property type="entry name" value="RESPONSE_REGULATORY"/>
    <property type="match status" value="1"/>
</dbReference>
<dbReference type="Gene3D" id="3.40.50.2300">
    <property type="match status" value="1"/>
</dbReference>
<dbReference type="GO" id="GO:0043565">
    <property type="term" value="F:sequence-specific DNA binding"/>
    <property type="evidence" value="ECO:0007669"/>
    <property type="project" value="InterPro"/>
</dbReference>
<keyword evidence="7" id="KW-0804">Transcription</keyword>
<dbReference type="STRING" id="137733.SAMN05421767_1134"/>
<dbReference type="Pfam" id="PF12833">
    <property type="entry name" value="HTH_18"/>
    <property type="match status" value="1"/>
</dbReference>
<dbReference type="SUPFAM" id="SSF46689">
    <property type="entry name" value="Homeodomain-like"/>
    <property type="match status" value="1"/>
</dbReference>
<keyword evidence="3 8" id="KW-0597">Phosphoprotein</keyword>
<dbReference type="GO" id="GO:0003700">
    <property type="term" value="F:DNA-binding transcription factor activity"/>
    <property type="evidence" value="ECO:0007669"/>
    <property type="project" value="InterPro"/>
</dbReference>
<sequence>MMYQVLLVDDEYMILQGLKRIVNWQELGFEVAATANSAEKALEILKSIPIDVVITDVTMPGKSGLDLLKEVNQLFPKIKSLIISGYQEFDYIHQGMELGIQSYLVKPIDKEELKQKLAEIKDLLDQEEIDEVRDTLYYESIIKTWLNDELNEHEFMRFCQVVNHYQPQNGYRAMILKVYKADKEITIDSIRLMLKEWRKVFFVIDSRVENSFEITIVSYFEPLEELRFIDGCREFFGSDKIRIFAGEVVGDWENLYESYHQVKKVIFYNESPQNLGNKEKAIIEVPKSATQFLGFNKALMIGDKETILATLQNIFTALQIEQVSPEDARHIAFLLFSDMYRHYSYLSEGIYQKSMDVIRQSKTIDQIYDWLSYLLISVVSDKQPIRYSALTMQVIAVLNERFNEDLALKNIADDLHVNSVYLGQVFKKDTEQSFSQYLNQVRIKKAQKMLLDTEKNINEIAFATGYNTNHYFIKMFKKLNGLSPKEFRAKYQGRYKEVQ</sequence>
<dbReference type="SMART" id="SM00448">
    <property type="entry name" value="REC"/>
    <property type="match status" value="1"/>
</dbReference>
<feature type="domain" description="HTH araC/xylS-type" evidence="9">
    <location>
        <begin position="392"/>
        <end position="490"/>
    </location>
</feature>
<dbReference type="InterPro" id="IPR051552">
    <property type="entry name" value="HptR"/>
</dbReference>
<dbReference type="CDD" id="cd17536">
    <property type="entry name" value="REC_YesN-like"/>
    <property type="match status" value="1"/>
</dbReference>
<evidence type="ECO:0000256" key="7">
    <source>
        <dbReference type="ARBA" id="ARBA00023163"/>
    </source>
</evidence>
<dbReference type="InterPro" id="IPR018060">
    <property type="entry name" value="HTH_AraC"/>
</dbReference>
<feature type="domain" description="Response regulatory" evidence="10">
    <location>
        <begin position="4"/>
        <end position="121"/>
    </location>
</feature>
<dbReference type="InterPro" id="IPR018062">
    <property type="entry name" value="HTH_AraC-typ_CS"/>
</dbReference>
<keyword evidence="5" id="KW-0805">Transcription regulation</keyword>
<dbReference type="PRINTS" id="PR00032">
    <property type="entry name" value="HTHARAC"/>
</dbReference>
<dbReference type="AlphaFoldDB" id="A0A1H9KCM6"/>
<reference evidence="11 12" key="1">
    <citation type="submission" date="2016-10" db="EMBL/GenBank/DDBJ databases">
        <authorList>
            <person name="de Groot N.N."/>
        </authorList>
    </citation>
    <scope>NUCLEOTIDE SEQUENCE [LARGE SCALE GENOMIC DNA]</scope>
    <source>
        <strain evidence="11 12">DSM 15827</strain>
    </source>
</reference>
<evidence type="ECO:0000256" key="6">
    <source>
        <dbReference type="ARBA" id="ARBA00023125"/>
    </source>
</evidence>
<evidence type="ECO:0000256" key="1">
    <source>
        <dbReference type="ARBA" id="ARBA00004496"/>
    </source>
</evidence>
<dbReference type="GO" id="GO:0000160">
    <property type="term" value="P:phosphorelay signal transduction system"/>
    <property type="evidence" value="ECO:0007669"/>
    <property type="project" value="UniProtKB-KW"/>
</dbReference>